<dbReference type="EMBL" id="CM002925">
    <property type="protein sequence ID" value="KGN54494.1"/>
    <property type="molecule type" value="Genomic_DNA"/>
</dbReference>
<dbReference type="Gramene" id="KGN54494">
    <property type="protein sequence ID" value="KGN54494"/>
    <property type="gene ID" value="Csa_4G338970"/>
</dbReference>
<gene>
    <name evidence="1" type="ORF">Csa_4G338970</name>
</gene>
<accession>A0A0A0L0D9</accession>
<reference evidence="1 2" key="1">
    <citation type="journal article" date="2009" name="Nat. Genet.">
        <title>The genome of the cucumber, Cucumis sativus L.</title>
        <authorList>
            <person name="Huang S."/>
            <person name="Li R."/>
            <person name="Zhang Z."/>
            <person name="Li L."/>
            <person name="Gu X."/>
            <person name="Fan W."/>
            <person name="Lucas W.J."/>
            <person name="Wang X."/>
            <person name="Xie B."/>
            <person name="Ni P."/>
            <person name="Ren Y."/>
            <person name="Zhu H."/>
            <person name="Li J."/>
            <person name="Lin K."/>
            <person name="Jin W."/>
            <person name="Fei Z."/>
            <person name="Li G."/>
            <person name="Staub J."/>
            <person name="Kilian A."/>
            <person name="van der Vossen E.A."/>
            <person name="Wu Y."/>
            <person name="Guo J."/>
            <person name="He J."/>
            <person name="Jia Z."/>
            <person name="Ren Y."/>
            <person name="Tian G."/>
            <person name="Lu Y."/>
            <person name="Ruan J."/>
            <person name="Qian W."/>
            <person name="Wang M."/>
            <person name="Huang Q."/>
            <person name="Li B."/>
            <person name="Xuan Z."/>
            <person name="Cao J."/>
            <person name="Asan"/>
            <person name="Wu Z."/>
            <person name="Zhang J."/>
            <person name="Cai Q."/>
            <person name="Bai Y."/>
            <person name="Zhao B."/>
            <person name="Han Y."/>
            <person name="Li Y."/>
            <person name="Li X."/>
            <person name="Wang S."/>
            <person name="Shi Q."/>
            <person name="Liu S."/>
            <person name="Cho W.K."/>
            <person name="Kim J.Y."/>
            <person name="Xu Y."/>
            <person name="Heller-Uszynska K."/>
            <person name="Miao H."/>
            <person name="Cheng Z."/>
            <person name="Zhang S."/>
            <person name="Wu J."/>
            <person name="Yang Y."/>
            <person name="Kang H."/>
            <person name="Li M."/>
            <person name="Liang H."/>
            <person name="Ren X."/>
            <person name="Shi Z."/>
            <person name="Wen M."/>
            <person name="Jian M."/>
            <person name="Yang H."/>
            <person name="Zhang G."/>
            <person name="Yang Z."/>
            <person name="Chen R."/>
            <person name="Liu S."/>
            <person name="Li J."/>
            <person name="Ma L."/>
            <person name="Liu H."/>
            <person name="Zhou Y."/>
            <person name="Zhao J."/>
            <person name="Fang X."/>
            <person name="Li G."/>
            <person name="Fang L."/>
            <person name="Li Y."/>
            <person name="Liu D."/>
            <person name="Zheng H."/>
            <person name="Zhang Y."/>
            <person name="Qin N."/>
            <person name="Li Z."/>
            <person name="Yang G."/>
            <person name="Yang S."/>
            <person name="Bolund L."/>
            <person name="Kristiansen K."/>
            <person name="Zheng H."/>
            <person name="Li S."/>
            <person name="Zhang X."/>
            <person name="Yang H."/>
            <person name="Wang J."/>
            <person name="Sun R."/>
            <person name="Zhang B."/>
            <person name="Jiang S."/>
            <person name="Wang J."/>
            <person name="Du Y."/>
            <person name="Li S."/>
        </authorList>
    </citation>
    <scope>NUCLEOTIDE SEQUENCE [LARGE SCALE GENOMIC DNA]</scope>
    <source>
        <strain evidence="2">cv. 9930</strain>
    </source>
</reference>
<name>A0A0A0L0D9_CUCSA</name>
<proteinExistence type="predicted"/>
<organism evidence="1 2">
    <name type="scientific">Cucumis sativus</name>
    <name type="common">Cucumber</name>
    <dbReference type="NCBI Taxonomy" id="3659"/>
    <lineage>
        <taxon>Eukaryota</taxon>
        <taxon>Viridiplantae</taxon>
        <taxon>Streptophyta</taxon>
        <taxon>Embryophyta</taxon>
        <taxon>Tracheophyta</taxon>
        <taxon>Spermatophyta</taxon>
        <taxon>Magnoliopsida</taxon>
        <taxon>eudicotyledons</taxon>
        <taxon>Gunneridae</taxon>
        <taxon>Pentapetalae</taxon>
        <taxon>rosids</taxon>
        <taxon>fabids</taxon>
        <taxon>Cucurbitales</taxon>
        <taxon>Cucurbitaceae</taxon>
        <taxon>Benincaseae</taxon>
        <taxon>Cucumis</taxon>
    </lineage>
</organism>
<sequence length="61" mass="7091">MPYIKSNTFGSFIGKAKENEQKILTKKEDEEDYLTDKGNKWKTADIPFKIVHKIEEDEATV</sequence>
<keyword evidence="2" id="KW-1185">Reference proteome</keyword>
<reference evidence="1 2" key="2">
    <citation type="journal article" date="2009" name="PLoS ONE">
        <title>An integrated genetic and cytogenetic map of the cucumber genome.</title>
        <authorList>
            <person name="Ren Y."/>
            <person name="Zhang Z."/>
            <person name="Liu J."/>
            <person name="Staub J.E."/>
            <person name="Han Y."/>
            <person name="Cheng Z."/>
            <person name="Li X."/>
            <person name="Lu J."/>
            <person name="Miao H."/>
            <person name="Kang H."/>
            <person name="Xie B."/>
            <person name="Gu X."/>
            <person name="Wang X."/>
            <person name="Du Y."/>
            <person name="Jin W."/>
            <person name="Huang S."/>
        </authorList>
    </citation>
    <scope>NUCLEOTIDE SEQUENCE [LARGE SCALE GENOMIC DNA]</scope>
    <source>
        <strain evidence="2">cv. 9930</strain>
    </source>
</reference>
<reference evidence="1 2" key="4">
    <citation type="journal article" date="2011" name="BMC Genomics">
        <title>RNA-Seq improves annotation of protein-coding genes in the cucumber genome.</title>
        <authorList>
            <person name="Li Z."/>
            <person name="Zhang Z."/>
            <person name="Yan P."/>
            <person name="Huang S."/>
            <person name="Fei Z."/>
            <person name="Lin K."/>
        </authorList>
    </citation>
    <scope>NUCLEOTIDE SEQUENCE [LARGE SCALE GENOMIC DNA]</scope>
    <source>
        <strain evidence="2">cv. 9930</strain>
    </source>
</reference>
<evidence type="ECO:0000313" key="2">
    <source>
        <dbReference type="Proteomes" id="UP000029981"/>
    </source>
</evidence>
<dbReference type="Proteomes" id="UP000029981">
    <property type="component" value="Chromosome 4"/>
</dbReference>
<reference evidence="1 2" key="3">
    <citation type="journal article" date="2010" name="BMC Genomics">
        <title>Transcriptome sequencing and comparative analysis of cucumber flowers with different sex types.</title>
        <authorList>
            <person name="Guo S."/>
            <person name="Zheng Y."/>
            <person name="Joung J.G."/>
            <person name="Liu S."/>
            <person name="Zhang Z."/>
            <person name="Crasta O.R."/>
            <person name="Sobral B.W."/>
            <person name="Xu Y."/>
            <person name="Huang S."/>
            <person name="Fei Z."/>
        </authorList>
    </citation>
    <scope>NUCLEOTIDE SEQUENCE [LARGE SCALE GENOMIC DNA]</scope>
    <source>
        <strain evidence="2">cv. 9930</strain>
    </source>
</reference>
<protein>
    <submittedName>
        <fullName evidence="1">Uncharacterized protein</fullName>
    </submittedName>
</protein>
<dbReference type="AlphaFoldDB" id="A0A0A0L0D9"/>
<evidence type="ECO:0000313" key="1">
    <source>
        <dbReference type="EMBL" id="KGN54494.1"/>
    </source>
</evidence>